<organism evidence="6 7">
    <name type="scientific">Cannabis sativa</name>
    <name type="common">Hemp</name>
    <name type="synonym">Marijuana</name>
    <dbReference type="NCBI Taxonomy" id="3483"/>
    <lineage>
        <taxon>Eukaryota</taxon>
        <taxon>Viridiplantae</taxon>
        <taxon>Streptophyta</taxon>
        <taxon>Embryophyta</taxon>
        <taxon>Tracheophyta</taxon>
        <taxon>Spermatophyta</taxon>
        <taxon>Magnoliopsida</taxon>
        <taxon>eudicotyledons</taxon>
        <taxon>Gunneridae</taxon>
        <taxon>Pentapetalae</taxon>
        <taxon>rosids</taxon>
        <taxon>fabids</taxon>
        <taxon>Rosales</taxon>
        <taxon>Cannabaceae</taxon>
        <taxon>Cannabis</taxon>
    </lineage>
</organism>
<dbReference type="InterPro" id="IPR025064">
    <property type="entry name" value="DUF4005"/>
</dbReference>
<dbReference type="Pfam" id="PF13178">
    <property type="entry name" value="DUF4005"/>
    <property type="match status" value="1"/>
</dbReference>
<feature type="compositionally biased region" description="Polar residues" evidence="4">
    <location>
        <begin position="400"/>
        <end position="410"/>
    </location>
</feature>
<feature type="compositionally biased region" description="Polar residues" evidence="4">
    <location>
        <begin position="428"/>
        <end position="443"/>
    </location>
</feature>
<dbReference type="PANTHER" id="PTHR32295:SF33">
    <property type="entry name" value="PROTEIN IQ-DOMAIN 21"/>
    <property type="match status" value="1"/>
</dbReference>
<dbReference type="Gene3D" id="1.20.5.190">
    <property type="match status" value="1"/>
</dbReference>
<feature type="region of interest" description="Disordered" evidence="4">
    <location>
        <begin position="184"/>
        <end position="238"/>
    </location>
</feature>
<dbReference type="Proteomes" id="UP000525078">
    <property type="component" value="Unassembled WGS sequence"/>
</dbReference>
<comment type="subunit">
    <text evidence="3">Binds to multiple calmodulin (CaM) in the presence of Ca(2+) and CaM-like proteins.</text>
</comment>
<feature type="compositionally biased region" description="Acidic residues" evidence="4">
    <location>
        <begin position="184"/>
        <end position="193"/>
    </location>
</feature>
<accession>A0A7J6GC34</accession>
<comment type="caution">
    <text evidence="6">The sequence shown here is derived from an EMBL/GenBank/DDBJ whole genome shotgun (WGS) entry which is preliminary data.</text>
</comment>
<name>A0A7J6GC34_CANSA</name>
<reference evidence="6 7" key="1">
    <citation type="journal article" date="2020" name="bioRxiv">
        <title>Sequence and annotation of 42 cannabis genomes reveals extensive copy number variation in cannabinoid synthesis and pathogen resistance genes.</title>
        <authorList>
            <person name="Mckernan K.J."/>
            <person name="Helbert Y."/>
            <person name="Kane L.T."/>
            <person name="Ebling H."/>
            <person name="Zhang L."/>
            <person name="Liu B."/>
            <person name="Eaton Z."/>
            <person name="Mclaughlin S."/>
            <person name="Kingan S."/>
            <person name="Baybayan P."/>
            <person name="Concepcion G."/>
            <person name="Jordan M."/>
            <person name="Riva A."/>
            <person name="Barbazuk W."/>
            <person name="Harkins T."/>
        </authorList>
    </citation>
    <scope>NUCLEOTIDE SEQUENCE [LARGE SCALE GENOMIC DNA]</scope>
    <source>
        <strain evidence="7">cv. Jamaican Lion 4</strain>
        <tissue evidence="6">Leaf</tissue>
    </source>
</reference>
<evidence type="ECO:0000313" key="7">
    <source>
        <dbReference type="Proteomes" id="UP000525078"/>
    </source>
</evidence>
<feature type="compositionally biased region" description="Polar residues" evidence="4">
    <location>
        <begin position="58"/>
        <end position="68"/>
    </location>
</feature>
<protein>
    <recommendedName>
        <fullName evidence="5">DUF4005 domain-containing protein</fullName>
    </recommendedName>
</protein>
<dbReference type="PROSITE" id="PS50096">
    <property type="entry name" value="IQ"/>
    <property type="match status" value="2"/>
</dbReference>
<sequence length="490" mass="54290">MGKKGNGWFSSVKKVFKHSSKDLPEKKEINVEKREHEVPEVVSFEHFPAESSHDGTNDESGSSTPQSQDRNHAIAVAVATAVAAEAAVAAAQAAAKVVRLAGYGRQSREEKAAILIQSYYRGYLSRRALRALKGLVRLQALVRGHNVRKQAQMTMRCMQALVRVQARVRARRLQLTHEKLVIKEDEEEEEEEELGRRSSGVTESQKLKSPLKKNESKGRHHRHRSSEKVKDNQSLRHDPVMKKERALAYAFAYQQQQQHQQQLLQTITDSNEFGLQTDPRDKAQWGWNWLERWMSSQPYTGNGRRSDPLRETSYANLATTATTLSDGDAASEKTVEMDVAGASRSDHINNMGLDFLDSSSYSTRQVRQGSPNNVPSYMAPTQSAKAKARYQGPGGVKQRSPATPQWNPSTRRGLGSGVDSSSSGGGTTTFLARTPSPKNNGLLYSNGRRAVGCGPDSPSGGGGGGEDWGIPLNVHNNHHHRHHGWRQDFD</sequence>
<dbReference type="InterPro" id="IPR000048">
    <property type="entry name" value="IQ_motif_EF-hand-BS"/>
</dbReference>
<feature type="compositionally biased region" description="Basic and acidic residues" evidence="4">
    <location>
        <begin position="226"/>
        <end position="238"/>
    </location>
</feature>
<evidence type="ECO:0000259" key="5">
    <source>
        <dbReference type="Pfam" id="PF13178"/>
    </source>
</evidence>
<feature type="compositionally biased region" description="Basic and acidic residues" evidence="4">
    <location>
        <begin position="21"/>
        <end position="39"/>
    </location>
</feature>
<feature type="compositionally biased region" description="Basic and acidic residues" evidence="4">
    <location>
        <begin position="47"/>
        <end position="56"/>
    </location>
</feature>
<feature type="region of interest" description="Disordered" evidence="4">
    <location>
        <begin position="21"/>
        <end position="70"/>
    </location>
</feature>
<dbReference type="GO" id="GO:0005516">
    <property type="term" value="F:calmodulin binding"/>
    <property type="evidence" value="ECO:0007669"/>
    <property type="project" value="UniProtKB-KW"/>
</dbReference>
<keyword evidence="1" id="KW-0112">Calmodulin-binding</keyword>
<dbReference type="PANTHER" id="PTHR32295">
    <property type="entry name" value="IQ-DOMAIN 5-RELATED"/>
    <property type="match status" value="1"/>
</dbReference>
<dbReference type="AlphaFoldDB" id="A0A7J6GC34"/>
<feature type="domain" description="DUF4005" evidence="5">
    <location>
        <begin position="370"/>
        <end position="405"/>
    </location>
</feature>
<gene>
    <name evidence="6" type="ORF">F8388_024675</name>
</gene>
<dbReference type="SMART" id="SM00015">
    <property type="entry name" value="IQ"/>
    <property type="match status" value="2"/>
</dbReference>
<feature type="compositionally biased region" description="Polar residues" evidence="4">
    <location>
        <begin position="361"/>
        <end position="384"/>
    </location>
</feature>
<dbReference type="CDD" id="cd23767">
    <property type="entry name" value="IQCD"/>
    <property type="match status" value="1"/>
</dbReference>
<evidence type="ECO:0000256" key="4">
    <source>
        <dbReference type="SAM" id="MobiDB-lite"/>
    </source>
</evidence>
<evidence type="ECO:0000313" key="6">
    <source>
        <dbReference type="EMBL" id="KAF4380382.1"/>
    </source>
</evidence>
<comment type="similarity">
    <text evidence="2">Belongs to the IQD family.</text>
</comment>
<dbReference type="Pfam" id="PF00612">
    <property type="entry name" value="IQ"/>
    <property type="match status" value="2"/>
</dbReference>
<feature type="region of interest" description="Disordered" evidence="4">
    <location>
        <begin position="361"/>
        <end position="469"/>
    </location>
</feature>
<dbReference type="EMBL" id="JAATIP010000065">
    <property type="protein sequence ID" value="KAF4380382.1"/>
    <property type="molecule type" value="Genomic_DNA"/>
</dbReference>
<evidence type="ECO:0000256" key="2">
    <source>
        <dbReference type="ARBA" id="ARBA00024341"/>
    </source>
</evidence>
<proteinExistence type="inferred from homology"/>
<evidence type="ECO:0000256" key="3">
    <source>
        <dbReference type="ARBA" id="ARBA00024378"/>
    </source>
</evidence>
<evidence type="ECO:0000256" key="1">
    <source>
        <dbReference type="ARBA" id="ARBA00022860"/>
    </source>
</evidence>